<name>A0AA88J8S4_FICCA</name>
<dbReference type="Proteomes" id="UP001187192">
    <property type="component" value="Unassembled WGS sequence"/>
</dbReference>
<dbReference type="EMBL" id="BTGU01000210">
    <property type="protein sequence ID" value="GMN65077.1"/>
    <property type="molecule type" value="Genomic_DNA"/>
</dbReference>
<protein>
    <submittedName>
        <fullName evidence="1">Uncharacterized protein</fullName>
    </submittedName>
</protein>
<proteinExistence type="predicted"/>
<dbReference type="AlphaFoldDB" id="A0AA88J8S4"/>
<keyword evidence="2" id="KW-1185">Reference proteome</keyword>
<reference evidence="1" key="1">
    <citation type="submission" date="2023-07" db="EMBL/GenBank/DDBJ databases">
        <title>draft genome sequence of fig (Ficus carica).</title>
        <authorList>
            <person name="Takahashi T."/>
            <person name="Nishimura K."/>
        </authorList>
    </citation>
    <scope>NUCLEOTIDE SEQUENCE</scope>
</reference>
<accession>A0AA88J8S4</accession>
<gene>
    <name evidence="1" type="ORF">TIFTF001_034142</name>
</gene>
<evidence type="ECO:0000313" key="2">
    <source>
        <dbReference type="Proteomes" id="UP001187192"/>
    </source>
</evidence>
<comment type="caution">
    <text evidence="1">The sequence shown here is derived from an EMBL/GenBank/DDBJ whole genome shotgun (WGS) entry which is preliminary data.</text>
</comment>
<organism evidence="1 2">
    <name type="scientific">Ficus carica</name>
    <name type="common">Common fig</name>
    <dbReference type="NCBI Taxonomy" id="3494"/>
    <lineage>
        <taxon>Eukaryota</taxon>
        <taxon>Viridiplantae</taxon>
        <taxon>Streptophyta</taxon>
        <taxon>Embryophyta</taxon>
        <taxon>Tracheophyta</taxon>
        <taxon>Spermatophyta</taxon>
        <taxon>Magnoliopsida</taxon>
        <taxon>eudicotyledons</taxon>
        <taxon>Gunneridae</taxon>
        <taxon>Pentapetalae</taxon>
        <taxon>rosids</taxon>
        <taxon>fabids</taxon>
        <taxon>Rosales</taxon>
        <taxon>Moraceae</taxon>
        <taxon>Ficeae</taxon>
        <taxon>Ficus</taxon>
    </lineage>
</organism>
<evidence type="ECO:0000313" key="1">
    <source>
        <dbReference type="EMBL" id="GMN65077.1"/>
    </source>
</evidence>
<sequence length="286" mass="32055">MVDPNNKNQLAVLRRGIHFFFSNGNWNRNRRRLHTSPKVVIITQAPSNTSRIKTRATSSLKIDTPLNKFWKMVPVPRLEPIPIIQINSTGGIERGPEGNNFVEDDLFRTNRLWWYKRGTHFQGCIEQKPSNCGSREPKSGFMIRIGVEIWNRGWGRVSKSGSGLGFKTGIEFGFRDVVGVGFLDESRGQVSRQGSRSGFEGFVSRPGSRLGFETAVGVGFQYCGRGRVSRQGSRSSFKMGVGRGRVLGQGSGFGFEVGVGVGFRDWDWVSVWWSRSGFGMGFMVRF</sequence>